<dbReference type="CDD" id="cd06224">
    <property type="entry name" value="REM"/>
    <property type="match status" value="1"/>
</dbReference>
<dbReference type="Gene3D" id="1.20.870.10">
    <property type="entry name" value="Son of sevenless (SoS) protein Chain: S domain 1"/>
    <property type="match status" value="1"/>
</dbReference>
<proteinExistence type="predicted"/>
<dbReference type="SUPFAM" id="SSF48366">
    <property type="entry name" value="Ras GEF"/>
    <property type="match status" value="1"/>
</dbReference>
<dbReference type="InterPro" id="IPR000651">
    <property type="entry name" value="Ras-like_Gua-exchang_fac_N"/>
</dbReference>
<organism evidence="6 7">
    <name type="scientific">Aspergillus arachidicola</name>
    <dbReference type="NCBI Taxonomy" id="656916"/>
    <lineage>
        <taxon>Eukaryota</taxon>
        <taxon>Fungi</taxon>
        <taxon>Dikarya</taxon>
        <taxon>Ascomycota</taxon>
        <taxon>Pezizomycotina</taxon>
        <taxon>Eurotiomycetes</taxon>
        <taxon>Eurotiomycetidae</taxon>
        <taxon>Eurotiales</taxon>
        <taxon>Aspergillaceae</taxon>
        <taxon>Aspergillus</taxon>
        <taxon>Aspergillus subgen. Circumdati</taxon>
    </lineage>
</organism>
<gene>
    <name evidence="6" type="ORF">AARAC_003906</name>
</gene>
<dbReference type="STRING" id="656916.A0A2G7FUT3"/>
<evidence type="ECO:0000256" key="2">
    <source>
        <dbReference type="PROSITE-ProRule" id="PRU00168"/>
    </source>
</evidence>
<keyword evidence="7" id="KW-1185">Reference proteome</keyword>
<dbReference type="AlphaFoldDB" id="A0A2G7FUT3"/>
<accession>A0A2G7FUT3</accession>
<dbReference type="PANTHER" id="PTHR23113:SF368">
    <property type="entry name" value="CELL DIVISION CONTROL PROTEIN 25"/>
    <property type="match status" value="1"/>
</dbReference>
<dbReference type="GO" id="GO:0007265">
    <property type="term" value="P:Ras protein signal transduction"/>
    <property type="evidence" value="ECO:0007669"/>
    <property type="project" value="TreeGrafter"/>
</dbReference>
<evidence type="ECO:0000313" key="6">
    <source>
        <dbReference type="EMBL" id="PIG84367.1"/>
    </source>
</evidence>
<protein>
    <submittedName>
        <fullName evidence="6">Guanine nucleotide exchange factor</fullName>
    </submittedName>
</protein>
<dbReference type="PROSITE" id="PS50009">
    <property type="entry name" value="RASGEF_CAT"/>
    <property type="match status" value="1"/>
</dbReference>
<keyword evidence="1 2" id="KW-0344">Guanine-nucleotide releasing factor</keyword>
<feature type="domain" description="Ras-GEF" evidence="4">
    <location>
        <begin position="197"/>
        <end position="432"/>
    </location>
</feature>
<sequence length="463" mass="53258">MHEATLPVRARTQSVSTSTDVPWFLKLDHENEVVYETTDRPLLKSGSLTGLVEQLTRHDRLDLTFNETFLITYPTFVSATDLFDALLQRFHVDPPGQLTQSEMQLWTQHKQKAIRLRVVNIMKTWLERFWMEPREEATTDFLRKMHAQIKNSADVMETPTAPQLPRDHQAPGDTPNSNIPKPITPKNMKKLKILDLDPTELARQLTIIEFNHHARIRPNECLSQKWKKRRSNSTEPSTGVNAMILHSNRLANYVGELVLAQDELKKRVSMIKLFVQAADVCRSMNNYATLMSIISGLGQSPVFRLRQTWGLVNPRIRNLLEELRDLMSSEKNWAKYREVLRQASPPCVPFLGIYLTDLTFIDDGIPDLTQSGQINFTKRIKVAEVLQDIQQYQNMPYNLQPVPEIQDFLIRNLRATKDVSDMYDRSLQLEPRMANEEIVVRRGAHTATGSNMSSVIIASMAMR</sequence>
<dbReference type="Gene3D" id="1.10.840.10">
    <property type="entry name" value="Ras guanine-nucleotide exchange factors catalytic domain"/>
    <property type="match status" value="1"/>
</dbReference>
<dbReference type="SMART" id="SM00229">
    <property type="entry name" value="RasGEFN"/>
    <property type="match status" value="1"/>
</dbReference>
<evidence type="ECO:0000256" key="1">
    <source>
        <dbReference type="ARBA" id="ARBA00022658"/>
    </source>
</evidence>
<dbReference type="GO" id="GO:0005886">
    <property type="term" value="C:plasma membrane"/>
    <property type="evidence" value="ECO:0007669"/>
    <property type="project" value="TreeGrafter"/>
</dbReference>
<evidence type="ECO:0000259" key="4">
    <source>
        <dbReference type="PROSITE" id="PS50009"/>
    </source>
</evidence>
<dbReference type="Proteomes" id="UP000231358">
    <property type="component" value="Unassembled WGS sequence"/>
</dbReference>
<dbReference type="InterPro" id="IPR023578">
    <property type="entry name" value="Ras_GEF_dom_sf"/>
</dbReference>
<dbReference type="CDD" id="cd00155">
    <property type="entry name" value="RasGEF"/>
    <property type="match status" value="1"/>
</dbReference>
<dbReference type="Pfam" id="PF00618">
    <property type="entry name" value="RasGEF_N"/>
    <property type="match status" value="1"/>
</dbReference>
<feature type="domain" description="N-terminal Ras-GEF" evidence="5">
    <location>
        <begin position="39"/>
        <end position="169"/>
    </location>
</feature>
<dbReference type="InterPro" id="IPR019804">
    <property type="entry name" value="Ras_G-nucl-exch_fac_CS"/>
</dbReference>
<dbReference type="GO" id="GO:0005085">
    <property type="term" value="F:guanyl-nucleotide exchange factor activity"/>
    <property type="evidence" value="ECO:0007669"/>
    <property type="project" value="UniProtKB-KW"/>
</dbReference>
<dbReference type="PANTHER" id="PTHR23113">
    <property type="entry name" value="GUANINE NUCLEOTIDE EXCHANGE FACTOR"/>
    <property type="match status" value="1"/>
</dbReference>
<comment type="caution">
    <text evidence="6">The sequence shown here is derived from an EMBL/GenBank/DDBJ whole genome shotgun (WGS) entry which is preliminary data.</text>
</comment>
<dbReference type="PROSITE" id="PS50212">
    <property type="entry name" value="RASGEF_NTER"/>
    <property type="match status" value="1"/>
</dbReference>
<name>A0A2G7FUT3_9EURO</name>
<evidence type="ECO:0000259" key="5">
    <source>
        <dbReference type="PROSITE" id="PS50212"/>
    </source>
</evidence>
<evidence type="ECO:0000256" key="3">
    <source>
        <dbReference type="SAM" id="MobiDB-lite"/>
    </source>
</evidence>
<dbReference type="PROSITE" id="PS00720">
    <property type="entry name" value="RASGEF"/>
    <property type="match status" value="1"/>
</dbReference>
<dbReference type="EMBL" id="NEXV01000384">
    <property type="protein sequence ID" value="PIG84367.1"/>
    <property type="molecule type" value="Genomic_DNA"/>
</dbReference>
<reference evidence="6 7" key="1">
    <citation type="submission" date="2017-05" db="EMBL/GenBank/DDBJ databases">
        <title>Genome sequence for an aflatoxigenic pathogen of Argentinian peanut, Aspergillus arachidicola.</title>
        <authorList>
            <person name="Moore G."/>
            <person name="Beltz S.B."/>
            <person name="Mack B.M."/>
        </authorList>
    </citation>
    <scope>NUCLEOTIDE SEQUENCE [LARGE SCALE GENOMIC DNA]</scope>
    <source>
        <strain evidence="6 7">CBS 117610</strain>
    </source>
</reference>
<dbReference type="SMART" id="SM00147">
    <property type="entry name" value="RasGEF"/>
    <property type="match status" value="1"/>
</dbReference>
<dbReference type="InterPro" id="IPR008937">
    <property type="entry name" value="Ras-like_GEF"/>
</dbReference>
<dbReference type="InterPro" id="IPR036964">
    <property type="entry name" value="RASGEF_cat_dom_sf"/>
</dbReference>
<dbReference type="Pfam" id="PF00617">
    <property type="entry name" value="RasGEF"/>
    <property type="match status" value="1"/>
</dbReference>
<dbReference type="InterPro" id="IPR001895">
    <property type="entry name" value="RASGEF_cat_dom"/>
</dbReference>
<feature type="region of interest" description="Disordered" evidence="3">
    <location>
        <begin position="155"/>
        <end position="185"/>
    </location>
</feature>
<evidence type="ECO:0000313" key="7">
    <source>
        <dbReference type="Proteomes" id="UP000231358"/>
    </source>
</evidence>